<dbReference type="Pfam" id="PF01807">
    <property type="entry name" value="Zn_ribbon_DnaG"/>
    <property type="match status" value="1"/>
</dbReference>
<proteinExistence type="predicted"/>
<dbReference type="GO" id="GO:0003677">
    <property type="term" value="F:DNA binding"/>
    <property type="evidence" value="ECO:0007669"/>
    <property type="project" value="InterPro"/>
</dbReference>
<dbReference type="InterPro" id="IPR036977">
    <property type="entry name" value="DNA_primase_Znf_CHC2"/>
</dbReference>
<name>A0A7G6E021_THEFR</name>
<keyword evidence="3" id="KW-1185">Reference proteome</keyword>
<accession>A0A7G6E021</accession>
<dbReference type="GO" id="GO:0006260">
    <property type="term" value="P:DNA replication"/>
    <property type="evidence" value="ECO:0007669"/>
    <property type="project" value="InterPro"/>
</dbReference>
<dbReference type="OrthoDB" id="2665710at2"/>
<dbReference type="GO" id="GO:0008270">
    <property type="term" value="F:zinc ion binding"/>
    <property type="evidence" value="ECO:0007669"/>
    <property type="project" value="InterPro"/>
</dbReference>
<dbReference type="EMBL" id="CP045798">
    <property type="protein sequence ID" value="QNB45425.1"/>
    <property type="molecule type" value="Genomic_DNA"/>
</dbReference>
<protein>
    <recommendedName>
        <fullName evidence="1">Zinc finger CHC2-type domain-containing protein</fullName>
    </recommendedName>
</protein>
<dbReference type="RefSeq" id="WP_034423052.1">
    <property type="nucleotide sequence ID" value="NZ_CP045798.1"/>
</dbReference>
<dbReference type="KEGG" id="tfr:BR63_03290"/>
<dbReference type="SUPFAM" id="SSF57783">
    <property type="entry name" value="Zinc beta-ribbon"/>
    <property type="match status" value="1"/>
</dbReference>
<sequence>MLPPIKEVALHHGLKMNDRLSKSEKDVRFKCPFCSHKYQKKKYHLSLNTRDNVFKCWSCGESGGVLKFIALLENTSIEEVKARLFGSTPNIQLHPAEKLTPGQLKEIGFEPINWSGLRQSNPALYRNTLSWVWREWQLHARFLKRFGYMSFLAVNSPQERQAVCREYAQRLGIDPQSLMMEYVQARFKKPQPEYLRGAEQLLDALKKKGAKVYA</sequence>
<dbReference type="Proteomes" id="UP000515847">
    <property type="component" value="Chromosome"/>
</dbReference>
<dbReference type="InterPro" id="IPR002694">
    <property type="entry name" value="Znf_CHC2"/>
</dbReference>
<feature type="domain" description="Zinc finger CHC2-type" evidence="1">
    <location>
        <begin position="19"/>
        <end position="84"/>
    </location>
</feature>
<evidence type="ECO:0000259" key="1">
    <source>
        <dbReference type="Pfam" id="PF01807"/>
    </source>
</evidence>
<evidence type="ECO:0000313" key="2">
    <source>
        <dbReference type="EMBL" id="QNB45425.1"/>
    </source>
</evidence>
<dbReference type="AlphaFoldDB" id="A0A7G6E021"/>
<dbReference type="GO" id="GO:0003899">
    <property type="term" value="F:DNA-directed RNA polymerase activity"/>
    <property type="evidence" value="ECO:0007669"/>
    <property type="project" value="InterPro"/>
</dbReference>
<gene>
    <name evidence="2" type="ORF">BR63_03290</name>
</gene>
<dbReference type="Gene3D" id="3.90.580.10">
    <property type="entry name" value="Zinc finger, CHC2-type domain"/>
    <property type="match status" value="1"/>
</dbReference>
<reference evidence="2 3" key="1">
    <citation type="journal article" date="2019" name="Front. Microbiol.">
        <title>Thermoanaerosceptrum fracticalcis gen. nov. sp. nov., a Novel Fumarate-Fermenting Microorganism From a Deep Fractured Carbonate Aquifer of the US Great Basin.</title>
        <authorList>
            <person name="Hamilton-Brehm S.D."/>
            <person name="Stewart L.E."/>
            <person name="Zavarin M."/>
            <person name="Caldwell M."/>
            <person name="Lawson P.A."/>
            <person name="Onstott T.C."/>
            <person name="Grzymski J."/>
            <person name="Neveux I."/>
            <person name="Lollar B.S."/>
            <person name="Russell C.E."/>
            <person name="Moser D.P."/>
        </authorList>
    </citation>
    <scope>NUCLEOTIDE SEQUENCE [LARGE SCALE GENOMIC DNA]</scope>
    <source>
        <strain evidence="2 3">DRI-13</strain>
    </source>
</reference>
<evidence type="ECO:0000313" key="3">
    <source>
        <dbReference type="Proteomes" id="UP000515847"/>
    </source>
</evidence>
<organism evidence="2 3">
    <name type="scientific">Thermanaerosceptrum fracticalcis</name>
    <dbReference type="NCBI Taxonomy" id="1712410"/>
    <lineage>
        <taxon>Bacteria</taxon>
        <taxon>Bacillati</taxon>
        <taxon>Bacillota</taxon>
        <taxon>Clostridia</taxon>
        <taxon>Eubacteriales</taxon>
        <taxon>Peptococcaceae</taxon>
        <taxon>Thermanaerosceptrum</taxon>
    </lineage>
</organism>